<evidence type="ECO:0000313" key="2">
    <source>
        <dbReference type="Proteomes" id="UP000053097"/>
    </source>
</evidence>
<name>A0A026W3V9_OOCBI</name>
<gene>
    <name evidence="1" type="ORF">X777_11601</name>
</gene>
<keyword evidence="2" id="KW-1185">Reference proteome</keyword>
<dbReference type="Proteomes" id="UP000053097">
    <property type="component" value="Unassembled WGS sequence"/>
</dbReference>
<protein>
    <submittedName>
        <fullName evidence="1">Uncharacterized protein</fullName>
    </submittedName>
</protein>
<sequence length="244" mass="28468">MKLFDSSKDKNHLFKRLANSVNTHSQDLNKSKDSIQIPHESIITPVPPDKSLRRVEHVDNSTKRITRQIIYKNMSSRNVVKKNDGYTATEILSIYREILENSKNMEWDNFQELVEDLHPEQKEIWRNICRIISEKAKRERAGDADSNIEVSIEISPVNPEENMKTSEIKTCTREIVFEVDMTLKDVESFLRKELYPTDECLDTYKDGHNDVTSCSKSKQESNSNQKSTRYIPVMSKYVPISYQF</sequence>
<organism evidence="1 2">
    <name type="scientific">Ooceraea biroi</name>
    <name type="common">Clonal raider ant</name>
    <name type="synonym">Cerapachys biroi</name>
    <dbReference type="NCBI Taxonomy" id="2015173"/>
    <lineage>
        <taxon>Eukaryota</taxon>
        <taxon>Metazoa</taxon>
        <taxon>Ecdysozoa</taxon>
        <taxon>Arthropoda</taxon>
        <taxon>Hexapoda</taxon>
        <taxon>Insecta</taxon>
        <taxon>Pterygota</taxon>
        <taxon>Neoptera</taxon>
        <taxon>Endopterygota</taxon>
        <taxon>Hymenoptera</taxon>
        <taxon>Apocrita</taxon>
        <taxon>Aculeata</taxon>
        <taxon>Formicoidea</taxon>
        <taxon>Formicidae</taxon>
        <taxon>Dorylinae</taxon>
        <taxon>Ooceraea</taxon>
    </lineage>
</organism>
<dbReference type="STRING" id="2015173.A0A026W3V9"/>
<dbReference type="EMBL" id="KK107499">
    <property type="protein sequence ID" value="EZA49729.1"/>
    <property type="molecule type" value="Genomic_DNA"/>
</dbReference>
<evidence type="ECO:0000313" key="1">
    <source>
        <dbReference type="EMBL" id="EZA49729.1"/>
    </source>
</evidence>
<accession>A0A026W3V9</accession>
<dbReference type="AlphaFoldDB" id="A0A026W3V9"/>
<reference evidence="1 2" key="1">
    <citation type="journal article" date="2014" name="Curr. Biol.">
        <title>The genome of the clonal raider ant Cerapachys biroi.</title>
        <authorList>
            <person name="Oxley P.R."/>
            <person name="Ji L."/>
            <person name="Fetter-Pruneda I."/>
            <person name="McKenzie S.K."/>
            <person name="Li C."/>
            <person name="Hu H."/>
            <person name="Zhang G."/>
            <person name="Kronauer D.J."/>
        </authorList>
    </citation>
    <scope>NUCLEOTIDE SEQUENCE [LARGE SCALE GENOMIC DNA]</scope>
</reference>
<dbReference type="OrthoDB" id="7552979at2759"/>
<proteinExistence type="predicted"/>